<proteinExistence type="predicted"/>
<evidence type="ECO:0000313" key="18">
    <source>
        <dbReference type="Proteomes" id="UP000009046"/>
    </source>
</evidence>
<evidence type="ECO:0000313" key="17">
    <source>
        <dbReference type="EnsemblMetazoa" id="PHUM354850-PA"/>
    </source>
</evidence>
<evidence type="ECO:0000256" key="7">
    <source>
        <dbReference type="ARBA" id="ARBA00022853"/>
    </source>
</evidence>
<evidence type="ECO:0000256" key="1">
    <source>
        <dbReference type="ARBA" id="ARBA00004123"/>
    </source>
</evidence>
<evidence type="ECO:0000313" key="16">
    <source>
        <dbReference type="EMBL" id="EEB15203.1"/>
    </source>
</evidence>
<dbReference type="Pfam" id="PF13891">
    <property type="entry name" value="zf-C3HC3H_KANSL2"/>
    <property type="match status" value="2"/>
</dbReference>
<protein>
    <recommendedName>
        <fullName evidence="3">KAT8 regulatory NSL complex subunit 2</fullName>
    </recommendedName>
    <alternativeName>
        <fullName evidence="11">NSL complex protein NSL2</fullName>
    </alternativeName>
    <alternativeName>
        <fullName evidence="10">Non-specific lethal 2 homolog</fullName>
    </alternativeName>
</protein>
<feature type="domain" description="KANL2-like probable zinc-finger" evidence="15">
    <location>
        <begin position="23"/>
        <end position="87"/>
    </location>
</feature>
<evidence type="ECO:0000259" key="15">
    <source>
        <dbReference type="Pfam" id="PF13891"/>
    </source>
</evidence>
<dbReference type="STRING" id="121224.E0VP98"/>
<sequence>MTFRPPKGNLGKKSLLKFSSEPCTYKHYNCSQPCLENYSLCVRHILEDKNAPFKQCNYIYTVTGRRCPLPAPKGEKNERRESYCVEHVRKIQLRHQKHRGTPQPPITKERLLSNISHYAKVSDAEKNQSLGKNQLDDDKNNENTSSAQEITSDTSERENVLITKCLNPFVDINATSINNSLHKVLEYCSESDSDVDVTTVEKTTRVKDEDSSEAESVDSSGEDIFKHANIYTPEEVALRTKEKLIRLQTLYIEQFKRLQHVLKERRRDYVHALQKEKETLCSIANQPRETVKEQKLYEKLKSLNHYHKRYGVEAILHKKAIERRTLATEGMTNKPSSSSKCIFTEGGVKCALKTLPCSKYCVKHILQDTHQMLFRACGVNKGVSSCQEPVLHIFPNENCIFHFNIPPQQLTYNTHLSSEDEEETVVKQPEMSEFKSVKVKEDLSNAAPVEELPLDMLENKEVLQSLQKSDGDHLYYINDSCLTSSNMSKECVVPFESDESGDIV</sequence>
<evidence type="ECO:0000256" key="2">
    <source>
        <dbReference type="ARBA" id="ARBA00004173"/>
    </source>
</evidence>
<evidence type="ECO:0000256" key="6">
    <source>
        <dbReference type="ARBA" id="ARBA00022843"/>
    </source>
</evidence>
<evidence type="ECO:0000256" key="8">
    <source>
        <dbReference type="ARBA" id="ARBA00023128"/>
    </source>
</evidence>
<keyword evidence="18" id="KW-1185">Reference proteome</keyword>
<feature type="compositionally biased region" description="Polar residues" evidence="14">
    <location>
        <begin position="142"/>
        <end position="153"/>
    </location>
</feature>
<dbReference type="Proteomes" id="UP000009046">
    <property type="component" value="Unassembled WGS sequence"/>
</dbReference>
<keyword evidence="9" id="KW-0539">Nucleus</keyword>
<evidence type="ECO:0000256" key="12">
    <source>
        <dbReference type="ARBA" id="ARBA00093359"/>
    </source>
</evidence>
<comment type="function">
    <text evidence="12">Non-catalytic component of the NSL histone acetyltransferase complex, a multiprotein complex that mediates histone H4 acetylation at 'Lys-5'- and 'Lys-8' (H4K5ac and H4K8ac) at transcription start sites and promotes transcription initiation. Required for NSL complex stability and for transcription of intraciliary transport genes in both ciliated and non-ciliated cells by regulating histone H4 acetylation at 'Lys-5'- and 'Lys-12' (H4K5ac and H4K12ac). This is necessary for cilium assembly in ciliated cells and for organization of the microtubule cytoskeleton in non-ciliated cells. Required within the NSL complex to maintain nuclear architecture stability by promoting KAT8-mediated acetylation of lamin LMNA.</text>
</comment>
<reference evidence="16" key="2">
    <citation type="submission" date="2007-04" db="EMBL/GenBank/DDBJ databases">
        <title>The genome of the human body louse.</title>
        <authorList>
            <consortium name="The Human Body Louse Genome Consortium"/>
            <person name="Kirkness E."/>
            <person name="Walenz B."/>
            <person name="Hass B."/>
            <person name="Bruggner R."/>
            <person name="Strausberg R."/>
        </authorList>
    </citation>
    <scope>NUCLEOTIDE SEQUENCE</scope>
    <source>
        <strain evidence="16">USDA</strain>
    </source>
</reference>
<dbReference type="FunCoup" id="E0VP98">
    <property type="interactions" value="1987"/>
</dbReference>
<evidence type="ECO:0000256" key="10">
    <source>
        <dbReference type="ARBA" id="ARBA00032947"/>
    </source>
</evidence>
<evidence type="ECO:0000256" key="5">
    <source>
        <dbReference type="ARBA" id="ARBA00022553"/>
    </source>
</evidence>
<dbReference type="GO" id="GO:0005634">
    <property type="term" value="C:nucleus"/>
    <property type="evidence" value="ECO:0007669"/>
    <property type="project" value="UniProtKB-SubCell"/>
</dbReference>
<dbReference type="AlphaFoldDB" id="E0VP98"/>
<keyword evidence="4" id="KW-1017">Isopeptide bond</keyword>
<reference evidence="17" key="3">
    <citation type="submission" date="2021-02" db="UniProtKB">
        <authorList>
            <consortium name="EnsemblMetazoa"/>
        </authorList>
    </citation>
    <scope>IDENTIFICATION</scope>
    <source>
        <strain evidence="17">USDA</strain>
    </source>
</reference>
<organism>
    <name type="scientific">Pediculus humanus subsp. corporis</name>
    <name type="common">Body louse</name>
    <dbReference type="NCBI Taxonomy" id="121224"/>
    <lineage>
        <taxon>Eukaryota</taxon>
        <taxon>Metazoa</taxon>
        <taxon>Ecdysozoa</taxon>
        <taxon>Arthropoda</taxon>
        <taxon>Hexapoda</taxon>
        <taxon>Insecta</taxon>
        <taxon>Pterygota</taxon>
        <taxon>Neoptera</taxon>
        <taxon>Paraneoptera</taxon>
        <taxon>Psocodea</taxon>
        <taxon>Troctomorpha</taxon>
        <taxon>Phthiraptera</taxon>
        <taxon>Anoplura</taxon>
        <taxon>Pediculidae</taxon>
        <taxon>Pediculus</taxon>
    </lineage>
</organism>
<accession>E0VP98</accession>
<evidence type="ECO:0000256" key="4">
    <source>
        <dbReference type="ARBA" id="ARBA00022499"/>
    </source>
</evidence>
<dbReference type="HOGENOM" id="CLU_029808_3_0_1"/>
<dbReference type="eggNOG" id="ENOG502QTMA">
    <property type="taxonomic scope" value="Eukaryota"/>
</dbReference>
<keyword evidence="7" id="KW-0156">Chromatin regulator</keyword>
<evidence type="ECO:0000256" key="11">
    <source>
        <dbReference type="ARBA" id="ARBA00033378"/>
    </source>
</evidence>
<dbReference type="GeneID" id="8232039"/>
<dbReference type="EnsemblMetazoa" id="PHUM354850-RA">
    <property type="protein sequence ID" value="PHUM354850-PA"/>
    <property type="gene ID" value="PHUM354850"/>
</dbReference>
<dbReference type="CTD" id="8232039"/>
<evidence type="ECO:0000256" key="13">
    <source>
        <dbReference type="ARBA" id="ARBA00093543"/>
    </source>
</evidence>
<dbReference type="OMA" id="DKRESLC"/>
<feature type="domain" description="KANL2-like probable zinc-finger" evidence="15">
    <location>
        <begin position="342"/>
        <end position="403"/>
    </location>
</feature>
<dbReference type="PANTHER" id="PTHR13453:SF1">
    <property type="entry name" value="KAT8 REGULATORY NSL COMPLEX SUBUNIT 2"/>
    <property type="match status" value="1"/>
</dbReference>
<gene>
    <name evidence="17" type="primary">8232039</name>
    <name evidence="16" type="ORF">Phum_PHUM354850</name>
</gene>
<dbReference type="RefSeq" id="XP_002427941.1">
    <property type="nucleotide sequence ID" value="XM_002427896.1"/>
</dbReference>
<dbReference type="InterPro" id="IPR026316">
    <property type="entry name" value="NSL2"/>
</dbReference>
<dbReference type="EMBL" id="DS235361">
    <property type="protein sequence ID" value="EEB15203.1"/>
    <property type="molecule type" value="Genomic_DNA"/>
</dbReference>
<feature type="region of interest" description="Disordered" evidence="14">
    <location>
        <begin position="122"/>
        <end position="155"/>
    </location>
</feature>
<dbReference type="KEGG" id="phu:Phum_PHUM354850"/>
<keyword evidence="5" id="KW-0597">Phosphoprotein</keyword>
<keyword evidence="8" id="KW-0496">Mitochondrion</keyword>
<name>E0VP98_PEDHC</name>
<comment type="subcellular location">
    <subcellularLocation>
        <location evidence="2">Mitochondrion</location>
    </subcellularLocation>
    <subcellularLocation>
        <location evidence="1">Nucleus</location>
    </subcellularLocation>
</comment>
<dbReference type="GO" id="GO:0044545">
    <property type="term" value="C:NSL complex"/>
    <property type="evidence" value="ECO:0007669"/>
    <property type="project" value="TreeGrafter"/>
</dbReference>
<dbReference type="VEuPathDB" id="VectorBase:PHUM354850"/>
<dbReference type="InterPro" id="IPR025927">
    <property type="entry name" value="Znf_KANL2-like"/>
</dbReference>
<dbReference type="GO" id="GO:0005739">
    <property type="term" value="C:mitochondrion"/>
    <property type="evidence" value="ECO:0007669"/>
    <property type="project" value="UniProtKB-SubCell"/>
</dbReference>
<keyword evidence="6" id="KW-0832">Ubl conjugation</keyword>
<dbReference type="GO" id="GO:0006325">
    <property type="term" value="P:chromatin organization"/>
    <property type="evidence" value="ECO:0007669"/>
    <property type="project" value="UniProtKB-KW"/>
</dbReference>
<dbReference type="PANTHER" id="PTHR13453">
    <property type="entry name" value="KAT8 REGULATORY NSL COMPLEX SUBUNIT 2"/>
    <property type="match status" value="1"/>
</dbReference>
<reference evidence="16" key="1">
    <citation type="submission" date="2007-04" db="EMBL/GenBank/DDBJ databases">
        <title>Annotation of Pediculus humanus corporis strain USDA.</title>
        <authorList>
            <person name="Kirkness E."/>
            <person name="Hannick L."/>
            <person name="Hass B."/>
            <person name="Bruggner R."/>
            <person name="Lawson D."/>
            <person name="Bidwell S."/>
            <person name="Joardar V."/>
            <person name="Caler E."/>
            <person name="Walenz B."/>
            <person name="Inman J."/>
            <person name="Schobel S."/>
            <person name="Galinsky K."/>
            <person name="Amedeo P."/>
            <person name="Strausberg R."/>
        </authorList>
    </citation>
    <scope>NUCLEOTIDE SEQUENCE</scope>
    <source>
        <strain evidence="16">USDA</strain>
    </source>
</reference>
<evidence type="ECO:0000256" key="3">
    <source>
        <dbReference type="ARBA" id="ARBA00015508"/>
    </source>
</evidence>
<dbReference type="InParanoid" id="E0VP98"/>
<dbReference type="OrthoDB" id="677315at2759"/>
<evidence type="ECO:0000256" key="9">
    <source>
        <dbReference type="ARBA" id="ARBA00023242"/>
    </source>
</evidence>
<evidence type="ECO:0000256" key="14">
    <source>
        <dbReference type="SAM" id="MobiDB-lite"/>
    </source>
</evidence>
<dbReference type="EMBL" id="AAZO01004125">
    <property type="status" value="NOT_ANNOTATED_CDS"/>
    <property type="molecule type" value="Genomic_DNA"/>
</dbReference>
<comment type="subunit">
    <text evidence="13">Component of the NSL complex at least composed of KAT8/MOF, KANSL1, KANSL2, KANSL3, MCRS1, PHF20, OGT1/OGT, WDR5 and HCFC1.</text>
</comment>